<dbReference type="InterPro" id="IPR036873">
    <property type="entry name" value="Rhodanese-like_dom_sf"/>
</dbReference>
<dbReference type="GO" id="GO:0004792">
    <property type="term" value="F:thiosulfate-cyanide sulfurtransferase activity"/>
    <property type="evidence" value="ECO:0007669"/>
    <property type="project" value="UniProtKB-EC"/>
</dbReference>
<organism evidence="4 5">
    <name type="scientific">Longimicrobium terrae</name>
    <dbReference type="NCBI Taxonomy" id="1639882"/>
    <lineage>
        <taxon>Bacteria</taxon>
        <taxon>Pseudomonadati</taxon>
        <taxon>Gemmatimonadota</taxon>
        <taxon>Longimicrobiia</taxon>
        <taxon>Longimicrobiales</taxon>
        <taxon>Longimicrobiaceae</taxon>
        <taxon>Longimicrobium</taxon>
    </lineage>
</organism>
<keyword evidence="1" id="KW-0677">Repeat</keyword>
<dbReference type="InterPro" id="IPR051126">
    <property type="entry name" value="Thiosulfate_sulfurtransferase"/>
</dbReference>
<dbReference type="PANTHER" id="PTHR43855">
    <property type="entry name" value="THIOSULFATE SULFURTRANSFERASE"/>
    <property type="match status" value="1"/>
</dbReference>
<dbReference type="EC" id="2.8.1.2" evidence="4"/>
<dbReference type="PROSITE" id="PS00380">
    <property type="entry name" value="RHODANESE_1"/>
    <property type="match status" value="1"/>
</dbReference>
<dbReference type="PROSITE" id="PS50206">
    <property type="entry name" value="RHODANESE_3"/>
    <property type="match status" value="2"/>
</dbReference>
<comment type="caution">
    <text evidence="4">The sequence shown here is derived from an EMBL/GenBank/DDBJ whole genome shotgun (WGS) entry which is preliminary data.</text>
</comment>
<gene>
    <name evidence="4" type="ORF">HNQ61_002829</name>
</gene>
<accession>A0A841GZG7</accession>
<dbReference type="Gene3D" id="3.40.250.10">
    <property type="entry name" value="Rhodanese-like domain"/>
    <property type="match status" value="2"/>
</dbReference>
<dbReference type="CDD" id="cd01448">
    <property type="entry name" value="TST_Repeat_1"/>
    <property type="match status" value="1"/>
</dbReference>
<sequence>MRKPLLLASAAALVLGTAACPIARQDSYPLPQWNSSLLISPERLSGRLDDPRTVVVHVGRDRASYDAGHIPGARFLALSSISAGDGALPDAAALETVLEGVGISDNSRVVLYGDMQGMLAARAFFILDYAGHQEHALLDGGLERWRADNRPVSTEAATGSTGTLTVRPRPQLVVDAAWVNQHRADSTVVLIDARPPEEFSGATPGEGVTRAGHIPGAYNIPSRTAFVSETDLRLRSPEVLASRFTLADAAQRDTVVVYGRTAEQASMLYFVARYLERTVRLYDASFTDWSRRGEDFPVER</sequence>
<dbReference type="SUPFAM" id="SSF52821">
    <property type="entry name" value="Rhodanese/Cell cycle control phosphatase"/>
    <property type="match status" value="2"/>
</dbReference>
<evidence type="ECO:0000313" key="4">
    <source>
        <dbReference type="EMBL" id="MBB6071205.1"/>
    </source>
</evidence>
<keyword evidence="4" id="KW-0808">Transferase</keyword>
<feature type="domain" description="Rhodanese" evidence="3">
    <location>
        <begin position="60"/>
        <end position="154"/>
    </location>
</feature>
<evidence type="ECO:0000259" key="3">
    <source>
        <dbReference type="PROSITE" id="PS50206"/>
    </source>
</evidence>
<dbReference type="PROSITE" id="PS51257">
    <property type="entry name" value="PROKAR_LIPOPROTEIN"/>
    <property type="match status" value="1"/>
</dbReference>
<dbReference type="EMBL" id="JACHIA010000007">
    <property type="protein sequence ID" value="MBB6071205.1"/>
    <property type="molecule type" value="Genomic_DNA"/>
</dbReference>
<dbReference type="SMART" id="SM00450">
    <property type="entry name" value="RHOD"/>
    <property type="match status" value="2"/>
</dbReference>
<reference evidence="4 5" key="1">
    <citation type="submission" date="2020-08" db="EMBL/GenBank/DDBJ databases">
        <title>Genomic Encyclopedia of Type Strains, Phase IV (KMG-IV): sequencing the most valuable type-strain genomes for metagenomic binning, comparative biology and taxonomic classification.</title>
        <authorList>
            <person name="Goeker M."/>
        </authorList>
    </citation>
    <scope>NUCLEOTIDE SEQUENCE [LARGE SCALE GENOMIC DNA]</scope>
    <source>
        <strain evidence="4 5">DSM 29007</strain>
    </source>
</reference>
<dbReference type="AlphaFoldDB" id="A0A841GZG7"/>
<dbReference type="Pfam" id="PF00581">
    <property type="entry name" value="Rhodanese"/>
    <property type="match status" value="2"/>
</dbReference>
<feature type="domain" description="Rhodanese" evidence="3">
    <location>
        <begin position="184"/>
        <end position="294"/>
    </location>
</feature>
<dbReference type="Proteomes" id="UP000582837">
    <property type="component" value="Unassembled WGS sequence"/>
</dbReference>
<keyword evidence="4" id="KW-0670">Pyruvate</keyword>
<protein>
    <submittedName>
        <fullName evidence="4">Thiosulfate/3-mercaptopyruvate sulfurtransferase</fullName>
        <ecNumber evidence="4">2.8.1.1</ecNumber>
        <ecNumber evidence="4">2.8.1.2</ecNumber>
    </submittedName>
</protein>
<keyword evidence="5" id="KW-1185">Reference proteome</keyword>
<keyword evidence="2" id="KW-0732">Signal</keyword>
<dbReference type="EC" id="2.8.1.1" evidence="4"/>
<feature type="chain" id="PRO_5032578410" evidence="2">
    <location>
        <begin position="24"/>
        <end position="300"/>
    </location>
</feature>
<proteinExistence type="predicted"/>
<dbReference type="InterPro" id="IPR001307">
    <property type="entry name" value="Thiosulphate_STrfase_CS"/>
</dbReference>
<dbReference type="InterPro" id="IPR001763">
    <property type="entry name" value="Rhodanese-like_dom"/>
</dbReference>
<evidence type="ECO:0000313" key="5">
    <source>
        <dbReference type="Proteomes" id="UP000582837"/>
    </source>
</evidence>
<name>A0A841GZG7_9BACT</name>
<evidence type="ECO:0000256" key="1">
    <source>
        <dbReference type="ARBA" id="ARBA00022737"/>
    </source>
</evidence>
<feature type="signal peptide" evidence="2">
    <location>
        <begin position="1"/>
        <end position="23"/>
    </location>
</feature>
<evidence type="ECO:0000256" key="2">
    <source>
        <dbReference type="SAM" id="SignalP"/>
    </source>
</evidence>
<dbReference type="GO" id="GO:0016784">
    <property type="term" value="F:3-mercaptopyruvate sulfurtransferase activity"/>
    <property type="evidence" value="ECO:0007669"/>
    <property type="project" value="UniProtKB-EC"/>
</dbReference>
<dbReference type="PANTHER" id="PTHR43855:SF1">
    <property type="entry name" value="THIOSULFATE SULFURTRANSFERASE"/>
    <property type="match status" value="1"/>
</dbReference>
<dbReference type="RefSeq" id="WP_170033894.1">
    <property type="nucleotide sequence ID" value="NZ_JABDTL010000001.1"/>
</dbReference>